<dbReference type="Proteomes" id="UP000441336">
    <property type="component" value="Unassembled WGS sequence"/>
</dbReference>
<gene>
    <name evidence="2" type="ORF">GO988_06640</name>
</gene>
<evidence type="ECO:0000313" key="2">
    <source>
        <dbReference type="EMBL" id="MVN75997.1"/>
    </source>
</evidence>
<dbReference type="SMART" id="SM00867">
    <property type="entry name" value="YceI"/>
    <property type="match status" value="1"/>
</dbReference>
<protein>
    <recommendedName>
        <fullName evidence="1">Lipid/polyisoprenoid-binding YceI-like domain-containing protein</fullName>
    </recommendedName>
</protein>
<dbReference type="EMBL" id="WQKZ01000002">
    <property type="protein sequence ID" value="MVN75997.1"/>
    <property type="molecule type" value="Genomic_DNA"/>
</dbReference>
<name>A0A7K1TC67_9BACT</name>
<evidence type="ECO:0000259" key="1">
    <source>
        <dbReference type="SMART" id="SM00867"/>
    </source>
</evidence>
<feature type="domain" description="Lipid/polyisoprenoid-binding YceI-like" evidence="1">
    <location>
        <begin position="11"/>
        <end position="180"/>
    </location>
</feature>
<dbReference type="Pfam" id="PF04264">
    <property type="entry name" value="YceI"/>
    <property type="match status" value="1"/>
</dbReference>
<accession>A0A7K1TC67</accession>
<dbReference type="SUPFAM" id="SSF101874">
    <property type="entry name" value="YceI-like"/>
    <property type="match status" value="1"/>
</dbReference>
<dbReference type="AlphaFoldDB" id="A0A7K1TC67"/>
<dbReference type="InterPro" id="IPR007372">
    <property type="entry name" value="Lipid/polyisoprenoid-bd_YceI"/>
</dbReference>
<organism evidence="2 3">
    <name type="scientific">Hymenobacter ginkgonis</name>
    <dbReference type="NCBI Taxonomy" id="2682976"/>
    <lineage>
        <taxon>Bacteria</taxon>
        <taxon>Pseudomonadati</taxon>
        <taxon>Bacteroidota</taxon>
        <taxon>Cytophagia</taxon>
        <taxon>Cytophagales</taxon>
        <taxon>Hymenobacteraceae</taxon>
        <taxon>Hymenobacter</taxon>
    </lineage>
</organism>
<proteinExistence type="predicted"/>
<evidence type="ECO:0000313" key="3">
    <source>
        <dbReference type="Proteomes" id="UP000441336"/>
    </source>
</evidence>
<sequence>MSETATATTTKWVLDPMHSEVQFKIKHLVISTVTGSFKTFQGSAQTEGDSFENANIEFTLDVDSVDTNQQQRDEHLKAEDFFNAAAFPQIKFTSTSFTKTSGDNYKLVGNLTIKDVTKPVTLDVEYGGSAVDFYGNTKAGFEITGKINRKEYSLTWGGITEAGAIVLGDDVKLNINVQFAKQATA</sequence>
<dbReference type="RefSeq" id="WP_157563345.1">
    <property type="nucleotide sequence ID" value="NZ_WQKZ01000002.1"/>
</dbReference>
<dbReference type="Gene3D" id="2.40.128.110">
    <property type="entry name" value="Lipid/polyisoprenoid-binding, YceI-like"/>
    <property type="match status" value="1"/>
</dbReference>
<keyword evidence="3" id="KW-1185">Reference proteome</keyword>
<comment type="caution">
    <text evidence="2">The sequence shown here is derived from an EMBL/GenBank/DDBJ whole genome shotgun (WGS) entry which is preliminary data.</text>
</comment>
<dbReference type="InterPro" id="IPR036761">
    <property type="entry name" value="TTHA0802/YceI-like_sf"/>
</dbReference>
<dbReference type="PANTHER" id="PTHR34406:SF1">
    <property type="entry name" value="PROTEIN YCEI"/>
    <property type="match status" value="1"/>
</dbReference>
<reference evidence="2 3" key="1">
    <citation type="submission" date="2019-12" db="EMBL/GenBank/DDBJ databases">
        <title>Hymenobacter sp. HMF4947 Genome sequencing and assembly.</title>
        <authorList>
            <person name="Kang H."/>
            <person name="Cha I."/>
            <person name="Kim H."/>
            <person name="Joh K."/>
        </authorList>
    </citation>
    <scope>NUCLEOTIDE SEQUENCE [LARGE SCALE GENOMIC DNA]</scope>
    <source>
        <strain evidence="2 3">HMF4947</strain>
    </source>
</reference>
<dbReference type="PANTHER" id="PTHR34406">
    <property type="entry name" value="PROTEIN YCEI"/>
    <property type="match status" value="1"/>
</dbReference>